<reference evidence="2" key="1">
    <citation type="submission" date="2023-10" db="EMBL/GenBank/DDBJ databases">
        <authorList>
            <person name="Hackl T."/>
        </authorList>
    </citation>
    <scope>NUCLEOTIDE SEQUENCE</scope>
</reference>
<sequence>MPLHIRQVEEHHDTPPDMLSSVGSYQRLKMPRSAVEMLVSLRANGWIRDKWIWLNYVCLNQTDVEEKNVQVKLMGEIYSLAAEAIVYAGAELPTTALAMSFWERLEAIFDRLPRPQPNGELAGFHLKSFYRRASRSGEAAILSEHLYFVWEKSMLKWEDIDKLGDWVHRSDLATIIESGDTNTWIAISTLKKIARLRENRMRAVHGWQCDLSYALYNCDAVTAADPRDRIYGVLGMLHGARSVGDLNDIKPDYRPANTAVKDFTEATAGWTERNDAFDLIYSGGMGLPHRMPDLPSWVPDYTQTLAQYPGAHLSAGKGDVTGYLQPLAFEGAGFFVQIHNVGRVTSLLDFDTTPRSRSNTGNPEEDPQISCVVNGGVDGGLAAPPDYAKTFAGLVDHVVVVKINVRDEANGVPTTLERQRFLTSLAGHMVDSTKNDIIATCPGSRLPFVLRPTDQMRDEKKVYRMVGTGYCHALNEGISVAAARSVLEEVVFR</sequence>
<name>A0AAI8VW30_9PEZI</name>
<comment type="caution">
    <text evidence="2">The sequence shown here is derived from an EMBL/GenBank/DDBJ whole genome shotgun (WGS) entry which is preliminary data.</text>
</comment>
<accession>A0AAI8VW30</accession>
<dbReference type="Pfam" id="PF06985">
    <property type="entry name" value="HET"/>
    <property type="match status" value="1"/>
</dbReference>
<proteinExistence type="predicted"/>
<protein>
    <submittedName>
        <fullName evidence="2">Uu.00g071280.m01.CDS01</fullName>
    </submittedName>
</protein>
<feature type="domain" description="Heterokaryon incompatibility" evidence="1">
    <location>
        <begin position="26"/>
        <end position="106"/>
    </location>
</feature>
<gene>
    <name evidence="2" type="ORF">KHLLAP_LOCUS11971</name>
</gene>
<evidence type="ECO:0000313" key="3">
    <source>
        <dbReference type="Proteomes" id="UP001295740"/>
    </source>
</evidence>
<organism evidence="2 3">
    <name type="scientific">Anthostomella pinea</name>
    <dbReference type="NCBI Taxonomy" id="933095"/>
    <lineage>
        <taxon>Eukaryota</taxon>
        <taxon>Fungi</taxon>
        <taxon>Dikarya</taxon>
        <taxon>Ascomycota</taxon>
        <taxon>Pezizomycotina</taxon>
        <taxon>Sordariomycetes</taxon>
        <taxon>Xylariomycetidae</taxon>
        <taxon>Xylariales</taxon>
        <taxon>Xylariaceae</taxon>
        <taxon>Anthostomella</taxon>
    </lineage>
</organism>
<dbReference type="InterPro" id="IPR052895">
    <property type="entry name" value="HetReg/Transcr_Mod"/>
</dbReference>
<keyword evidence="3" id="KW-1185">Reference proteome</keyword>
<evidence type="ECO:0000313" key="2">
    <source>
        <dbReference type="EMBL" id="CAJ2511503.1"/>
    </source>
</evidence>
<dbReference type="PANTHER" id="PTHR24148">
    <property type="entry name" value="ANKYRIN REPEAT DOMAIN-CONTAINING PROTEIN 39 HOMOLOG-RELATED"/>
    <property type="match status" value="1"/>
</dbReference>
<dbReference type="AlphaFoldDB" id="A0AAI8VW30"/>
<dbReference type="EMBL" id="CAUWAG010000018">
    <property type="protein sequence ID" value="CAJ2511503.1"/>
    <property type="molecule type" value="Genomic_DNA"/>
</dbReference>
<dbReference type="Proteomes" id="UP001295740">
    <property type="component" value="Unassembled WGS sequence"/>
</dbReference>
<evidence type="ECO:0000259" key="1">
    <source>
        <dbReference type="Pfam" id="PF06985"/>
    </source>
</evidence>
<dbReference type="PANTHER" id="PTHR24148:SF73">
    <property type="entry name" value="HET DOMAIN PROTEIN (AFU_ORTHOLOGUE AFUA_8G01020)"/>
    <property type="match status" value="1"/>
</dbReference>
<dbReference type="InterPro" id="IPR010730">
    <property type="entry name" value="HET"/>
</dbReference>